<dbReference type="InterPro" id="IPR049492">
    <property type="entry name" value="BD-FAE-like_dom"/>
</dbReference>
<feature type="domain" description="BD-FAE-like" evidence="2">
    <location>
        <begin position="67"/>
        <end position="262"/>
    </location>
</feature>
<dbReference type="EMBL" id="CP011494">
    <property type="protein sequence ID" value="AKO51063.1"/>
    <property type="molecule type" value="Genomic_DNA"/>
</dbReference>
<organism evidence="3 4">
    <name type="scientific">Marinobacter psychrophilus</name>
    <dbReference type="NCBI Taxonomy" id="330734"/>
    <lineage>
        <taxon>Bacteria</taxon>
        <taxon>Pseudomonadati</taxon>
        <taxon>Pseudomonadota</taxon>
        <taxon>Gammaproteobacteria</taxon>
        <taxon>Pseudomonadales</taxon>
        <taxon>Marinobacteraceae</taxon>
        <taxon>Marinobacter</taxon>
    </lineage>
</organism>
<dbReference type="SUPFAM" id="SSF53474">
    <property type="entry name" value="alpha/beta-Hydrolases"/>
    <property type="match status" value="1"/>
</dbReference>
<dbReference type="Pfam" id="PF20434">
    <property type="entry name" value="BD-FAE"/>
    <property type="match status" value="1"/>
</dbReference>
<proteinExistence type="predicted"/>
<name>A0A0H4HZM7_9GAMM</name>
<keyword evidence="4" id="KW-1185">Reference proteome</keyword>
<evidence type="ECO:0000259" key="2">
    <source>
        <dbReference type="Pfam" id="PF20434"/>
    </source>
</evidence>
<dbReference type="PANTHER" id="PTHR48081:SF13">
    <property type="entry name" value="ALPHA_BETA HYDROLASE"/>
    <property type="match status" value="1"/>
</dbReference>
<dbReference type="InterPro" id="IPR050300">
    <property type="entry name" value="GDXG_lipolytic_enzyme"/>
</dbReference>
<evidence type="ECO:0000313" key="3">
    <source>
        <dbReference type="EMBL" id="AKO51063.1"/>
    </source>
</evidence>
<dbReference type="PATRIC" id="fig|330734.3.peg.80"/>
<dbReference type="STRING" id="330734.ABA45_00380"/>
<evidence type="ECO:0000256" key="1">
    <source>
        <dbReference type="ARBA" id="ARBA00022801"/>
    </source>
</evidence>
<dbReference type="AlphaFoldDB" id="A0A0H4HZM7"/>
<dbReference type="GO" id="GO:0016787">
    <property type="term" value="F:hydrolase activity"/>
    <property type="evidence" value="ECO:0007669"/>
    <property type="project" value="UniProtKB-KW"/>
</dbReference>
<reference evidence="3 4" key="1">
    <citation type="submission" date="2015-05" db="EMBL/GenBank/DDBJ databases">
        <title>Complete genome of Marinobacter psychrophilus strain 20041T isolated from sea-ice of the Canadian Basin.</title>
        <authorList>
            <person name="Song L."/>
            <person name="Ren L."/>
            <person name="Yu Y."/>
            <person name="Wang X."/>
        </authorList>
    </citation>
    <scope>NUCLEOTIDE SEQUENCE [LARGE SCALE GENOMIC DNA]</scope>
    <source>
        <strain evidence="3 4">20041</strain>
    </source>
</reference>
<dbReference type="InterPro" id="IPR029058">
    <property type="entry name" value="AB_hydrolase_fold"/>
</dbReference>
<dbReference type="PANTHER" id="PTHR48081">
    <property type="entry name" value="AB HYDROLASE SUPERFAMILY PROTEIN C4A8.06C"/>
    <property type="match status" value="1"/>
</dbReference>
<evidence type="ECO:0000313" key="4">
    <source>
        <dbReference type="Proteomes" id="UP000036406"/>
    </source>
</evidence>
<dbReference type="KEGG" id="mpq:ABA45_00380"/>
<dbReference type="RefSeq" id="WP_048383535.1">
    <property type="nucleotide sequence ID" value="NZ_CP011494.1"/>
</dbReference>
<keyword evidence="1" id="KW-0378">Hydrolase</keyword>
<dbReference type="Proteomes" id="UP000036406">
    <property type="component" value="Chromosome"/>
</dbReference>
<accession>A0A0H4HZM7</accession>
<dbReference type="Gene3D" id="3.40.50.1820">
    <property type="entry name" value="alpha/beta hydrolase"/>
    <property type="match status" value="1"/>
</dbReference>
<gene>
    <name evidence="3" type="ORF">ABA45_00380</name>
</gene>
<sequence length="307" mass="32923">MSHAAGYPGKILGASIFLLTALASLPGCSHYYGAKNLTGPEPETTEYDVVEGLVYTPGNWPQALTGDLYLPQQSGPSPVVLMVHGGGWNSRSPADMVWIAEEFASHGFAVFNIAYRLAPEYTFPAQLHDLQVARQWLATNGSRYGLDAQRVSGFGFSSGAHLVALLAVVASSDSDLNQPYGGVNTRLQAVVAGGIPADLARFDSGKLLFQFLGANKQQIPETYRIASPITHITPQTPPFFLFHGGMDLLVPFSQAENFHRALLKKGVDSGLLKLNLRGHITSFLTGGNAVEQGLNFLARQQKPGASQ</sequence>
<protein>
    <submittedName>
        <fullName evidence="3">Lipase</fullName>
    </submittedName>
</protein>